<evidence type="ECO:0000256" key="9">
    <source>
        <dbReference type="SAM" id="Phobius"/>
    </source>
</evidence>
<name>A0AAE0RT30_9BIVA</name>
<comment type="subcellular location">
    <subcellularLocation>
        <location evidence="1">Cell membrane</location>
        <topology evidence="1">Multi-pass membrane protein</topology>
    </subcellularLocation>
</comment>
<evidence type="ECO:0000313" key="10">
    <source>
        <dbReference type="EMBL" id="KAK3578988.1"/>
    </source>
</evidence>
<evidence type="ECO:0000256" key="4">
    <source>
        <dbReference type="ARBA" id="ARBA00022475"/>
    </source>
</evidence>
<dbReference type="Pfam" id="PF13520">
    <property type="entry name" value="AA_permease_2"/>
    <property type="match status" value="1"/>
</dbReference>
<dbReference type="AlphaFoldDB" id="A0AAE0RT30"/>
<feature type="transmembrane region" description="Helical" evidence="9">
    <location>
        <begin position="298"/>
        <end position="323"/>
    </location>
</feature>
<evidence type="ECO:0000256" key="5">
    <source>
        <dbReference type="ARBA" id="ARBA00022692"/>
    </source>
</evidence>
<feature type="transmembrane region" description="Helical" evidence="9">
    <location>
        <begin position="257"/>
        <end position="278"/>
    </location>
</feature>
<feature type="compositionally biased region" description="Basic and acidic residues" evidence="8">
    <location>
        <begin position="1"/>
        <end position="10"/>
    </location>
</feature>
<feature type="transmembrane region" description="Helical" evidence="9">
    <location>
        <begin position="30"/>
        <end position="50"/>
    </location>
</feature>
<keyword evidence="6 9" id="KW-1133">Transmembrane helix</keyword>
<keyword evidence="11" id="KW-1185">Reference proteome</keyword>
<accession>A0AAE0RT30</accession>
<protein>
    <recommendedName>
        <fullName evidence="12">Y+L amino acid transporter 2</fullName>
    </recommendedName>
</protein>
<evidence type="ECO:0000256" key="3">
    <source>
        <dbReference type="ARBA" id="ARBA00022448"/>
    </source>
</evidence>
<evidence type="ECO:0000313" key="11">
    <source>
        <dbReference type="Proteomes" id="UP001195483"/>
    </source>
</evidence>
<reference evidence="10" key="2">
    <citation type="journal article" date="2021" name="Genome Biol. Evol.">
        <title>Developing a high-quality reference genome for a parasitic bivalve with doubly uniparental inheritance (Bivalvia: Unionida).</title>
        <authorList>
            <person name="Smith C.H."/>
        </authorList>
    </citation>
    <scope>NUCLEOTIDE SEQUENCE</scope>
    <source>
        <strain evidence="10">CHS0354</strain>
        <tissue evidence="10">Mantle</tissue>
    </source>
</reference>
<evidence type="ECO:0000256" key="8">
    <source>
        <dbReference type="SAM" id="MobiDB-lite"/>
    </source>
</evidence>
<feature type="transmembrane region" description="Helical" evidence="9">
    <location>
        <begin position="111"/>
        <end position="137"/>
    </location>
</feature>
<keyword evidence="7 9" id="KW-0472">Membrane</keyword>
<dbReference type="PANTHER" id="PTHR11785:SF528">
    <property type="entry name" value="AMINO ACID TRANSPORTER PROTEIN JHI-21"/>
    <property type="match status" value="1"/>
</dbReference>
<evidence type="ECO:0000256" key="6">
    <source>
        <dbReference type="ARBA" id="ARBA00022989"/>
    </source>
</evidence>
<dbReference type="FunFam" id="1.20.1740.10:FF:000003">
    <property type="entry name" value="Y+L amino acid transporter 1 isoform X1"/>
    <property type="match status" value="1"/>
</dbReference>
<dbReference type="PANTHER" id="PTHR11785">
    <property type="entry name" value="AMINO ACID TRANSPORTER"/>
    <property type="match status" value="1"/>
</dbReference>
<feature type="transmembrane region" description="Helical" evidence="9">
    <location>
        <begin position="149"/>
        <end position="167"/>
    </location>
</feature>
<gene>
    <name evidence="10" type="ORF">CHS0354_034783</name>
</gene>
<reference evidence="10" key="1">
    <citation type="journal article" date="2021" name="Genome Biol. Evol.">
        <title>A High-Quality Reference Genome for a Parasitic Bivalve with Doubly Uniparental Inheritance (Bivalvia: Unionida).</title>
        <authorList>
            <person name="Smith C.H."/>
        </authorList>
    </citation>
    <scope>NUCLEOTIDE SEQUENCE</scope>
    <source>
        <strain evidence="10">CHS0354</strain>
    </source>
</reference>
<evidence type="ECO:0000256" key="2">
    <source>
        <dbReference type="ARBA" id="ARBA00007040"/>
    </source>
</evidence>
<keyword evidence="5 9" id="KW-0812">Transmembrane</keyword>
<evidence type="ECO:0008006" key="12">
    <source>
        <dbReference type="Google" id="ProtNLM"/>
    </source>
</evidence>
<feature type="region of interest" description="Disordered" evidence="8">
    <location>
        <begin position="1"/>
        <end position="23"/>
    </location>
</feature>
<organism evidence="10 11">
    <name type="scientific">Potamilus streckersoni</name>
    <dbReference type="NCBI Taxonomy" id="2493646"/>
    <lineage>
        <taxon>Eukaryota</taxon>
        <taxon>Metazoa</taxon>
        <taxon>Spiralia</taxon>
        <taxon>Lophotrochozoa</taxon>
        <taxon>Mollusca</taxon>
        <taxon>Bivalvia</taxon>
        <taxon>Autobranchia</taxon>
        <taxon>Heteroconchia</taxon>
        <taxon>Palaeoheterodonta</taxon>
        <taxon>Unionida</taxon>
        <taxon>Unionoidea</taxon>
        <taxon>Unionidae</taxon>
        <taxon>Ambleminae</taxon>
        <taxon>Lampsilini</taxon>
        <taxon>Potamilus</taxon>
    </lineage>
</organism>
<reference evidence="10" key="3">
    <citation type="submission" date="2023-05" db="EMBL/GenBank/DDBJ databases">
        <authorList>
            <person name="Smith C.H."/>
        </authorList>
    </citation>
    <scope>NUCLEOTIDE SEQUENCE</scope>
    <source>
        <strain evidence="10">CHS0354</strain>
        <tissue evidence="10">Mantle</tissue>
    </source>
</reference>
<evidence type="ECO:0000256" key="1">
    <source>
        <dbReference type="ARBA" id="ARBA00004651"/>
    </source>
</evidence>
<keyword evidence="3" id="KW-0813">Transport</keyword>
<comment type="similarity">
    <text evidence="2">Belongs to the amino acid-polyamine-organocation (APC) superfamily. L-type amino acid transporter (LAT) (TC 2.A.3.8) family.</text>
</comment>
<feature type="transmembrane region" description="Helical" evidence="9">
    <location>
        <begin position="62"/>
        <end position="84"/>
    </location>
</feature>
<dbReference type="Gene3D" id="1.20.1740.10">
    <property type="entry name" value="Amino acid/polyamine transporter I"/>
    <property type="match status" value="1"/>
</dbReference>
<feature type="transmembrane region" description="Helical" evidence="9">
    <location>
        <begin position="179"/>
        <end position="200"/>
    </location>
</feature>
<comment type="caution">
    <text evidence="10">The sequence shown here is derived from an EMBL/GenBank/DDBJ whole genome shotgun (WGS) entry which is preliminary data.</text>
</comment>
<sequence>MEKVNGEVTEKTPNNGGDKDSNSVNLKKELGLHNAVAMIVGVIVGSGIFVSPKGVLLEAGSVGISLIVWGACGFVSLIGAMCYAELGTCILKSGADYAYIMESFGHLPAFLYLWVALVIIIPTGNAITALTFANYILQPLFPDCDAPSIAVTLIAALCITLLTFINIANVKWAVRVQDFFTLSKIVALLMIIVTGIVKIYQGDIEDSFEAPFENSQKEPGKVALAFYSGLFSYSGWNYLNFVTEELKDPYKNLPRAIWISIPLVTIIYVLANIAYFAVMTPQEMLASNAVAVVFASRTYGVMAWIMPLFVAFSTFGGVNGAIFTSARNRHDTLLSLESHWDQSSSKPFLYSGSCLIMSIFHPRSKETFLRRCTAGSFTWISGYNKYSSLYSNAITYVWVCNDLDHAVIQ</sequence>
<dbReference type="GO" id="GO:0005886">
    <property type="term" value="C:plasma membrane"/>
    <property type="evidence" value="ECO:0007669"/>
    <property type="project" value="UniProtKB-SubCell"/>
</dbReference>
<proteinExistence type="inferred from homology"/>
<dbReference type="EMBL" id="JAEAOA010002045">
    <property type="protein sequence ID" value="KAK3578988.1"/>
    <property type="molecule type" value="Genomic_DNA"/>
</dbReference>
<dbReference type="GO" id="GO:0015179">
    <property type="term" value="F:L-amino acid transmembrane transporter activity"/>
    <property type="evidence" value="ECO:0007669"/>
    <property type="project" value="TreeGrafter"/>
</dbReference>
<keyword evidence="4" id="KW-1003">Cell membrane</keyword>
<evidence type="ECO:0000256" key="7">
    <source>
        <dbReference type="ARBA" id="ARBA00023136"/>
    </source>
</evidence>
<feature type="transmembrane region" description="Helical" evidence="9">
    <location>
        <begin position="220"/>
        <end position="236"/>
    </location>
</feature>
<dbReference type="InterPro" id="IPR002293">
    <property type="entry name" value="AA/rel_permease1"/>
</dbReference>
<dbReference type="InterPro" id="IPR050598">
    <property type="entry name" value="AminoAcid_Transporter"/>
</dbReference>
<dbReference type="Proteomes" id="UP001195483">
    <property type="component" value="Unassembled WGS sequence"/>
</dbReference>